<evidence type="ECO:0000256" key="3">
    <source>
        <dbReference type="SAM" id="MobiDB-lite"/>
    </source>
</evidence>
<dbReference type="Gene3D" id="1.10.1900.10">
    <property type="entry name" value="c-terminal domain of poly(a) binding protein"/>
    <property type="match status" value="1"/>
</dbReference>
<evidence type="ECO:0000259" key="4">
    <source>
        <dbReference type="PROSITE" id="PS50237"/>
    </source>
</evidence>
<dbReference type="GO" id="GO:0005737">
    <property type="term" value="C:cytoplasm"/>
    <property type="evidence" value="ECO:0007669"/>
    <property type="project" value="TreeGrafter"/>
</dbReference>
<feature type="region of interest" description="Disordered" evidence="3">
    <location>
        <begin position="1777"/>
        <end position="1802"/>
    </location>
</feature>
<feature type="compositionally biased region" description="Polar residues" evidence="3">
    <location>
        <begin position="1555"/>
        <end position="1577"/>
    </location>
</feature>
<feature type="compositionally biased region" description="Low complexity" evidence="3">
    <location>
        <begin position="565"/>
        <end position="593"/>
    </location>
</feature>
<dbReference type="GO" id="GO:0000209">
    <property type="term" value="P:protein polyubiquitination"/>
    <property type="evidence" value="ECO:0007669"/>
    <property type="project" value="TreeGrafter"/>
</dbReference>
<feature type="region of interest" description="Disordered" evidence="3">
    <location>
        <begin position="1515"/>
        <end position="1577"/>
    </location>
</feature>
<dbReference type="EMBL" id="QNGE01000965">
    <property type="protein sequence ID" value="KAA3678779.1"/>
    <property type="molecule type" value="Genomic_DNA"/>
</dbReference>
<dbReference type="Gene3D" id="3.30.2160.10">
    <property type="entry name" value="Hect, E3 ligase catalytic domain"/>
    <property type="match status" value="1"/>
</dbReference>
<feature type="compositionally biased region" description="Polar residues" evidence="3">
    <location>
        <begin position="1638"/>
        <end position="1656"/>
    </location>
</feature>
<evidence type="ECO:0000256" key="2">
    <source>
        <dbReference type="PROSITE-ProRule" id="PRU00104"/>
    </source>
</evidence>
<dbReference type="SUPFAM" id="SSF56204">
    <property type="entry name" value="Hect, E3 ligase catalytic domain"/>
    <property type="match status" value="1"/>
</dbReference>
<dbReference type="GO" id="GO:0034450">
    <property type="term" value="F:ubiquitin-ubiquitin ligase activity"/>
    <property type="evidence" value="ECO:0007669"/>
    <property type="project" value="TreeGrafter"/>
</dbReference>
<dbReference type="InterPro" id="IPR036053">
    <property type="entry name" value="PABP-dom"/>
</dbReference>
<dbReference type="PROSITE" id="PS51309">
    <property type="entry name" value="PABC"/>
    <property type="match status" value="1"/>
</dbReference>
<feature type="compositionally biased region" description="Polar residues" evidence="3">
    <location>
        <begin position="1375"/>
        <end position="1387"/>
    </location>
</feature>
<dbReference type="Proteomes" id="UP000324629">
    <property type="component" value="Unassembled WGS sequence"/>
</dbReference>
<feature type="compositionally biased region" description="Low complexity" evidence="3">
    <location>
        <begin position="965"/>
        <end position="977"/>
    </location>
</feature>
<evidence type="ECO:0000259" key="5">
    <source>
        <dbReference type="PROSITE" id="PS51309"/>
    </source>
</evidence>
<evidence type="ECO:0000313" key="7">
    <source>
        <dbReference type="Proteomes" id="UP000324629"/>
    </source>
</evidence>
<dbReference type="PROSITE" id="PS50237">
    <property type="entry name" value="HECT"/>
    <property type="match status" value="1"/>
</dbReference>
<sequence>MFPLFQGLEQLFVTERNTFTRQQLLNSFDPMRMADINPATTNTTEWHNLLMRAGDERRANHTSVTNRPTPVNVRNCPSASVDRAPVRPMFVSALNVDLTVPLNRDDTSTADVTVPHRSSTYVVDASITYPGDREDDLASQVSASSHQAMTPFVPSNDVPHSDTIPERMEVSGPTGNSFMNDDASVRSSVVESFHVWRPPQEEVTNPSSDHQCLTNPSEAAVGFQLQHLEETESLPKRRRTLNETSAVTTTDAEERSQSVVLNDDDAVNLIDDEDRVRASFSLVDGENSVSQASSTGATIATIAGSTLDTLDAASDVTSVSVDTVCNVGADCSAIFMAVSQSENGVNSSTPSSSTAVTLNQPTDLNEFSYTGLLNSDEIYRPSDPAATTVPHARAEDDEDDEPENRHIIDEEDGDNGLASRPQVTVQFPADDNSDGQVSDYDDDDDEDDDEDVDPDEDDGEENEDEEDDDNETDDDDADEDGYGDDAEELIEAEDDDDDDNDDESSHHSDASSVDAGSRSASPTWVPWSQNSVFSRLSSRSAVPPAAADDGSVSLTSTENRRAADSSGPTSVAATSSTAGGTTTPAVSLRSNSNSSRRIVQPVISLLSTTAPSTTTSTLVVSGTGVASSTFGGDATAITTSTGATDGGCIINTQVYLSRAFGCLMRVIADLIAELRENTGSSVSMLRRCASAPTTLLPLLSVYEQQRQLSVYNPNTTSSSCSTSVPVSSTGSHPHTLLLSSPMSTSNLNSVAFSSRPFGPTLTDFRSSIFQPNYSVQNSLPYLGPSTGSSVLGSSATLCRLSSVARPDSHFHATISENELVELVAAVGVAMSPIWQWLSDALDNLEAQLRFSSAWSGRFRRGIADPHLWPVSSSDADKEVEFWVLSYSTVLINWSWYGAAVAMLCEIFYSRAFVCSAVTIILSPKHPDGSGTFAAIPSVLNASVSISSRHSGSFNQPSGRGISHRLSGNLSSGSTNNSRPDQSAIADSASTDSNVLTQRTDFLSYLFSLMRASGGDHGDSVPFVSPTVHKHLAYVLDALLYFFKVFETAWPSGLSHYLWMALDRPNCLSKPGGFPALNFHSPNNGPAAQPLRENTVEKGVSTASVLGGHVAQREDSFFRRSESILSLSGFGLDLIDTPLSEALPLALQPQRLHSTSSRTELFGSARYFTGNPADLSTAPLGAVSSSEAFPICLNAARSAWGSAIADGGRRARPYLDKILQCTDGDDDIPEASLTLLSRRELCIGSGFLDSIGHPATLLSRWCMSLEFFGRHFASDVGAEHRSYILDLGGFTMKEARFRKQMDRLRTVSRRDVVLEVERERSSLIFSTVRQLNAEYAKRQSQNTPSSSSAGGSGLSTLTPPPPTGLGRYSVGHCPVGQSSSSASNNLRLTGSDPSPIAVALLLGTTTDSPLLGTLFGASPAPITSVTSGPTSLGQSNPALLSCQRVKVAFRDEPGEGSGVARSFFTAFSEAVLSPEPLPPFTALLQPTASSNNTSTNSTSQSYAPILFHHRHYTTLSRAPSVSRSPSTSGYTFSNTITIGGSGAGSSTNRSGLAPGSSVNVTGASRSAESTGTGSGVSISFYPYQSQSRLTSRRARTSAWRRAGGLSAGATPFYPTSNSEIVVTDPTSLMHSPPPSHSPVQTVASVPSSPTRDGTMTSSNDTTFIPGLSPGASPSSQHGVQETGRRTLLLRSSLLSVPHTDAAGSVPSVELTAAQQTSDTSVGNRLFARVQSLTGYEELSARITGMLLELPATEHIILLNNEDALRNRVEEARAVLTMSDSGEREHPNLHRIRTPPPSSAQSHQPILERLVNRREVTQSTESLHATAPVARDAHTPVTSTTMATVQPCADTAIEPERVPLFWQPGLQGYYFPRAVPGANLTTSNAIDPVNLAARYSIYRGVGRVIGFCLLTNETCPIQFNRPVLNYLLGRVLHWHDFAFHDPTTYEGLRHLLRSASPETEESVVDYNLTFSIIPAHEEGGLNPGSVVSQQSSTLSHNLAPNGDEIDVTDANVYEFVKRYAEFKMMDAVREPLEQLRLGVFDVLPRNALDGLTAEDLRLLLNGAGDIDTEVLVSYTTFHDETRCGSAAAVGKAFENGGSSNHLEKVSRLKRWFWNTVRAMDNKQRQNLLYFWTSSPTLPASAQGFQPMPSINIRPADDHHLPTANTCISRLYLPLYSSKHILREKLLQAIETKSFGFV</sequence>
<accession>A0A5J4NTH7</accession>
<dbReference type="Pfam" id="PF00658">
    <property type="entry name" value="MLLE"/>
    <property type="match status" value="1"/>
</dbReference>
<feature type="region of interest" description="Disordered" evidence="3">
    <location>
        <begin position="964"/>
        <end position="989"/>
    </location>
</feature>
<dbReference type="PANTHER" id="PTHR46276">
    <property type="entry name" value="E3 UBIQUITIN-PROTEIN LIGASE UBR5"/>
    <property type="match status" value="1"/>
</dbReference>
<dbReference type="SUPFAM" id="SSF63570">
    <property type="entry name" value="PABC (PABP) domain"/>
    <property type="match status" value="1"/>
</dbReference>
<feature type="compositionally biased region" description="Low complexity" evidence="3">
    <location>
        <begin position="1532"/>
        <end position="1547"/>
    </location>
</feature>
<dbReference type="Pfam" id="PF00632">
    <property type="entry name" value="HECT"/>
    <property type="match status" value="1"/>
</dbReference>
<dbReference type="GO" id="GO:0005634">
    <property type="term" value="C:nucleus"/>
    <property type="evidence" value="ECO:0007669"/>
    <property type="project" value="TreeGrafter"/>
</dbReference>
<feature type="active site" description="Glycyl thioester intermediate" evidence="2">
    <location>
        <position position="2164"/>
    </location>
</feature>
<protein>
    <submittedName>
        <fullName evidence="6">E3 ubiquitin-protein ligase EDD1</fullName>
    </submittedName>
</protein>
<feature type="domain" description="HECT" evidence="4">
    <location>
        <begin position="1896"/>
        <end position="2195"/>
    </location>
</feature>
<name>A0A5J4NTH7_9TREM</name>
<feature type="compositionally biased region" description="Polar residues" evidence="3">
    <location>
        <begin position="1515"/>
        <end position="1531"/>
    </location>
</feature>
<evidence type="ECO:0000256" key="1">
    <source>
        <dbReference type="ARBA" id="ARBA00022786"/>
    </source>
</evidence>
<proteinExistence type="predicted"/>
<feature type="region of interest" description="Disordered" evidence="3">
    <location>
        <begin position="541"/>
        <end position="593"/>
    </location>
</feature>
<dbReference type="GO" id="GO:0003723">
    <property type="term" value="F:RNA binding"/>
    <property type="evidence" value="ECO:0007669"/>
    <property type="project" value="InterPro"/>
</dbReference>
<dbReference type="InterPro" id="IPR000569">
    <property type="entry name" value="HECT_dom"/>
</dbReference>
<keyword evidence="1 2" id="KW-0833">Ubl conjugation pathway</keyword>
<feature type="domain" description="PABC" evidence="5">
    <location>
        <begin position="1700"/>
        <end position="1779"/>
    </location>
</feature>
<comment type="caution">
    <text evidence="6">The sequence shown here is derived from an EMBL/GenBank/DDBJ whole genome shotgun (WGS) entry which is preliminary data.</text>
</comment>
<feature type="compositionally biased region" description="Acidic residues" evidence="3">
    <location>
        <begin position="439"/>
        <end position="502"/>
    </location>
</feature>
<feature type="region of interest" description="Disordered" evidence="3">
    <location>
        <begin position="1815"/>
        <end position="1834"/>
    </location>
</feature>
<organism evidence="6 7">
    <name type="scientific">Paragonimus westermani</name>
    <dbReference type="NCBI Taxonomy" id="34504"/>
    <lineage>
        <taxon>Eukaryota</taxon>
        <taxon>Metazoa</taxon>
        <taxon>Spiralia</taxon>
        <taxon>Lophotrochozoa</taxon>
        <taxon>Platyhelminthes</taxon>
        <taxon>Trematoda</taxon>
        <taxon>Digenea</taxon>
        <taxon>Plagiorchiida</taxon>
        <taxon>Troglotremata</taxon>
        <taxon>Troglotrematidae</taxon>
        <taxon>Paragonimus</taxon>
    </lineage>
</organism>
<gene>
    <name evidence="6" type="ORF">DEA37_0007118</name>
</gene>
<dbReference type="Gene3D" id="3.30.2410.10">
    <property type="entry name" value="Hect, E3 ligase catalytic domain"/>
    <property type="match status" value="1"/>
</dbReference>
<dbReference type="PANTHER" id="PTHR46276:SF1">
    <property type="entry name" value="E3 UBIQUITIN-PROTEIN LIGASE UBR5"/>
    <property type="match status" value="1"/>
</dbReference>
<dbReference type="SMART" id="SM00119">
    <property type="entry name" value="HECTc"/>
    <property type="match status" value="1"/>
</dbReference>
<feature type="region of interest" description="Disordered" evidence="3">
    <location>
        <begin position="376"/>
        <end position="525"/>
    </location>
</feature>
<dbReference type="SMART" id="SM00517">
    <property type="entry name" value="PolyA"/>
    <property type="match status" value="1"/>
</dbReference>
<evidence type="ECO:0000313" key="6">
    <source>
        <dbReference type="EMBL" id="KAA3678779.1"/>
    </source>
</evidence>
<feature type="region of interest" description="Disordered" evidence="3">
    <location>
        <begin position="1334"/>
        <end position="1387"/>
    </location>
</feature>
<feature type="region of interest" description="Disordered" evidence="3">
    <location>
        <begin position="1625"/>
        <end position="1656"/>
    </location>
</feature>
<feature type="compositionally biased region" description="Low complexity" evidence="3">
    <location>
        <begin position="1342"/>
        <end position="1356"/>
    </location>
</feature>
<dbReference type="GO" id="GO:0090263">
    <property type="term" value="P:positive regulation of canonical Wnt signaling pathway"/>
    <property type="evidence" value="ECO:0007669"/>
    <property type="project" value="TreeGrafter"/>
</dbReference>
<dbReference type="InterPro" id="IPR035983">
    <property type="entry name" value="Hect_E3_ubiquitin_ligase"/>
</dbReference>
<reference evidence="6 7" key="1">
    <citation type="journal article" date="2019" name="Gigascience">
        <title>Whole-genome sequence of the oriental lung fluke Paragonimus westermani.</title>
        <authorList>
            <person name="Oey H."/>
            <person name="Zakrzewski M."/>
            <person name="Narain K."/>
            <person name="Devi K.R."/>
            <person name="Agatsuma T."/>
            <person name="Nawaratna S."/>
            <person name="Gobert G.N."/>
            <person name="Jones M.K."/>
            <person name="Ragan M.A."/>
            <person name="McManus D.P."/>
            <person name="Krause L."/>
        </authorList>
    </citation>
    <scope>NUCLEOTIDE SEQUENCE [LARGE SCALE GENOMIC DNA]</scope>
    <source>
        <strain evidence="6 7">IND2009</strain>
    </source>
</reference>
<dbReference type="InterPro" id="IPR002004">
    <property type="entry name" value="PABP_HYD_C"/>
</dbReference>
<feature type="region of interest" description="Disordered" evidence="3">
    <location>
        <begin position="234"/>
        <end position="253"/>
    </location>
</feature>
<keyword evidence="7" id="KW-1185">Reference proteome</keyword>